<comment type="caution">
    <text evidence="1">The sequence shown here is derived from an EMBL/GenBank/DDBJ whole genome shotgun (WGS) entry which is preliminary data.</text>
</comment>
<proteinExistence type="predicted"/>
<evidence type="ECO:0000313" key="2">
    <source>
        <dbReference type="Proteomes" id="UP001157502"/>
    </source>
</evidence>
<dbReference type="Proteomes" id="UP001157502">
    <property type="component" value="Chromosome 6"/>
</dbReference>
<accession>A0ACC2H2V4</accession>
<keyword evidence="2" id="KW-1185">Reference proteome</keyword>
<name>A0ACC2H2V4_DALPE</name>
<organism evidence="1 2">
    <name type="scientific">Dallia pectoralis</name>
    <name type="common">Alaska blackfish</name>
    <dbReference type="NCBI Taxonomy" id="75939"/>
    <lineage>
        <taxon>Eukaryota</taxon>
        <taxon>Metazoa</taxon>
        <taxon>Chordata</taxon>
        <taxon>Craniata</taxon>
        <taxon>Vertebrata</taxon>
        <taxon>Euteleostomi</taxon>
        <taxon>Actinopterygii</taxon>
        <taxon>Neopterygii</taxon>
        <taxon>Teleostei</taxon>
        <taxon>Protacanthopterygii</taxon>
        <taxon>Esociformes</taxon>
        <taxon>Umbridae</taxon>
        <taxon>Dallia</taxon>
    </lineage>
</organism>
<evidence type="ECO:0000313" key="1">
    <source>
        <dbReference type="EMBL" id="KAJ8010249.1"/>
    </source>
</evidence>
<protein>
    <submittedName>
        <fullName evidence="1">Uncharacterized protein</fullName>
    </submittedName>
</protein>
<reference evidence="1" key="1">
    <citation type="submission" date="2021-05" db="EMBL/GenBank/DDBJ databases">
        <authorList>
            <person name="Pan Q."/>
            <person name="Jouanno E."/>
            <person name="Zahm M."/>
            <person name="Klopp C."/>
            <person name="Cabau C."/>
            <person name="Louis A."/>
            <person name="Berthelot C."/>
            <person name="Parey E."/>
            <person name="Roest Crollius H."/>
            <person name="Montfort J."/>
            <person name="Robinson-Rechavi M."/>
            <person name="Bouchez O."/>
            <person name="Lampietro C."/>
            <person name="Lopez Roques C."/>
            <person name="Donnadieu C."/>
            <person name="Postlethwait J."/>
            <person name="Bobe J."/>
            <person name="Dillon D."/>
            <person name="Chandos A."/>
            <person name="von Hippel F."/>
            <person name="Guiguen Y."/>
        </authorList>
    </citation>
    <scope>NUCLEOTIDE SEQUENCE</scope>
    <source>
        <strain evidence="1">YG-Jan2019</strain>
    </source>
</reference>
<sequence length="110" mass="11919">MEPLSELFQDTSLPGQRQLEASSQVNEGSSGGKALGADRTPLSLHNKELLHHTCHHSGVRLCLFFGPLPLWFFLSHSPNATSFLGLGTLLGKLPHGNQTGPLLVNQPDRI</sequence>
<gene>
    <name evidence="1" type="ORF">DPEC_G00073040</name>
</gene>
<dbReference type="EMBL" id="CM055733">
    <property type="protein sequence ID" value="KAJ8010249.1"/>
    <property type="molecule type" value="Genomic_DNA"/>
</dbReference>